<proteinExistence type="predicted"/>
<dbReference type="Proteomes" id="UP000737018">
    <property type="component" value="Unassembled WGS sequence"/>
</dbReference>
<dbReference type="AlphaFoldDB" id="A0A8J4QX72"/>
<protein>
    <submittedName>
        <fullName evidence="1">Uncharacterized protein</fullName>
    </submittedName>
</protein>
<comment type="caution">
    <text evidence="1">The sequence shown here is derived from an EMBL/GenBank/DDBJ whole genome shotgun (WGS) entry which is preliminary data.</text>
</comment>
<dbReference type="OrthoDB" id="1100476at2759"/>
<sequence>MKEDKHESIIIQKIIERIFSELIILEQSRIIQLWKGIMILDALKLMDLSDSQYLIEIPDLSGAPKLKQLILRHYKEASQCRMAEMIRLLPEHRVWCLLQRPLTLSLSVCGVDADDDGVVGRPTLLYCLIHELGHLIRKPHIAVVFELVSPCFECVSCQG</sequence>
<dbReference type="EMBL" id="JRKL02003982">
    <property type="protein sequence ID" value="KAF3953663.1"/>
    <property type="molecule type" value="Genomic_DNA"/>
</dbReference>
<gene>
    <name evidence="1" type="ORF">CMV_020913</name>
</gene>
<accession>A0A8J4QX72</accession>
<keyword evidence="2" id="KW-1185">Reference proteome</keyword>
<name>A0A8J4QX72_9ROSI</name>
<organism evidence="1 2">
    <name type="scientific">Castanea mollissima</name>
    <name type="common">Chinese chestnut</name>
    <dbReference type="NCBI Taxonomy" id="60419"/>
    <lineage>
        <taxon>Eukaryota</taxon>
        <taxon>Viridiplantae</taxon>
        <taxon>Streptophyta</taxon>
        <taxon>Embryophyta</taxon>
        <taxon>Tracheophyta</taxon>
        <taxon>Spermatophyta</taxon>
        <taxon>Magnoliopsida</taxon>
        <taxon>eudicotyledons</taxon>
        <taxon>Gunneridae</taxon>
        <taxon>Pentapetalae</taxon>
        <taxon>rosids</taxon>
        <taxon>fabids</taxon>
        <taxon>Fagales</taxon>
        <taxon>Fagaceae</taxon>
        <taxon>Castanea</taxon>
    </lineage>
</organism>
<reference evidence="1" key="1">
    <citation type="submission" date="2020-03" db="EMBL/GenBank/DDBJ databases">
        <title>Castanea mollissima Vanexum genome sequencing.</title>
        <authorList>
            <person name="Staton M."/>
        </authorList>
    </citation>
    <scope>NUCLEOTIDE SEQUENCE</scope>
    <source>
        <tissue evidence="1">Leaf</tissue>
    </source>
</reference>
<evidence type="ECO:0000313" key="1">
    <source>
        <dbReference type="EMBL" id="KAF3953663.1"/>
    </source>
</evidence>
<evidence type="ECO:0000313" key="2">
    <source>
        <dbReference type="Proteomes" id="UP000737018"/>
    </source>
</evidence>